<keyword evidence="3 6" id="KW-0812">Transmembrane</keyword>
<accession>A0A815KPD7</accession>
<dbReference type="Proteomes" id="UP000663864">
    <property type="component" value="Unassembled WGS sequence"/>
</dbReference>
<dbReference type="InterPro" id="IPR000301">
    <property type="entry name" value="Tetraspanin_animals"/>
</dbReference>
<dbReference type="PRINTS" id="PR00259">
    <property type="entry name" value="TMFOUR"/>
</dbReference>
<proteinExistence type="inferred from homology"/>
<evidence type="ECO:0000256" key="5">
    <source>
        <dbReference type="ARBA" id="ARBA00023136"/>
    </source>
</evidence>
<dbReference type="Proteomes" id="UP000663836">
    <property type="component" value="Unassembled WGS sequence"/>
</dbReference>
<name>A0A815KPD7_9BILA</name>
<keyword evidence="4 6" id="KW-1133">Transmembrane helix</keyword>
<evidence type="ECO:0000313" key="8">
    <source>
        <dbReference type="EMBL" id="CAF3726383.1"/>
    </source>
</evidence>
<evidence type="ECO:0000256" key="3">
    <source>
        <dbReference type="ARBA" id="ARBA00022692"/>
    </source>
</evidence>
<dbReference type="InterPro" id="IPR008952">
    <property type="entry name" value="Tetraspanin_EC2_sf"/>
</dbReference>
<dbReference type="PANTHER" id="PTHR19282">
    <property type="entry name" value="TETRASPANIN"/>
    <property type="match status" value="1"/>
</dbReference>
<dbReference type="Pfam" id="PF00335">
    <property type="entry name" value="Tetraspanin"/>
    <property type="match status" value="1"/>
</dbReference>
<feature type="transmembrane region" description="Helical" evidence="6">
    <location>
        <begin position="263"/>
        <end position="287"/>
    </location>
</feature>
<dbReference type="EMBL" id="CAJNOT010003614">
    <property type="protein sequence ID" value="CAF1392509.1"/>
    <property type="molecule type" value="Genomic_DNA"/>
</dbReference>
<gene>
    <name evidence="8" type="ORF">JBS370_LOCUS11128</name>
    <name evidence="7" type="ORF">ZHD862_LOCUS32698</name>
</gene>
<protein>
    <recommendedName>
        <fullName evidence="6">Tetraspanin</fullName>
    </recommendedName>
</protein>
<dbReference type="InterPro" id="IPR018499">
    <property type="entry name" value="Tetraspanin/Peripherin"/>
</dbReference>
<feature type="transmembrane region" description="Helical" evidence="6">
    <location>
        <begin position="98"/>
        <end position="122"/>
    </location>
</feature>
<dbReference type="PANTHER" id="PTHR19282:SF417">
    <property type="entry name" value="TETRASPANIN TSPA-RELATED"/>
    <property type="match status" value="1"/>
</dbReference>
<feature type="transmembrane region" description="Helical" evidence="6">
    <location>
        <begin position="65"/>
        <end position="86"/>
    </location>
</feature>
<evidence type="ECO:0000256" key="1">
    <source>
        <dbReference type="ARBA" id="ARBA00004141"/>
    </source>
</evidence>
<evidence type="ECO:0000256" key="2">
    <source>
        <dbReference type="ARBA" id="ARBA00006840"/>
    </source>
</evidence>
<dbReference type="EMBL" id="CAJOBD010000842">
    <property type="protein sequence ID" value="CAF3726383.1"/>
    <property type="molecule type" value="Genomic_DNA"/>
</dbReference>
<evidence type="ECO:0000313" key="7">
    <source>
        <dbReference type="EMBL" id="CAF1392509.1"/>
    </source>
</evidence>
<dbReference type="SUPFAM" id="SSF48652">
    <property type="entry name" value="Tetraspanin"/>
    <property type="match status" value="1"/>
</dbReference>
<keyword evidence="5 6" id="KW-0472">Membrane</keyword>
<dbReference type="CDD" id="cd03156">
    <property type="entry name" value="uroplakin_I_like_LEL"/>
    <property type="match status" value="1"/>
</dbReference>
<evidence type="ECO:0000313" key="9">
    <source>
        <dbReference type="Proteomes" id="UP000663864"/>
    </source>
</evidence>
<evidence type="ECO:0000256" key="6">
    <source>
        <dbReference type="RuleBase" id="RU361218"/>
    </source>
</evidence>
<evidence type="ECO:0000256" key="4">
    <source>
        <dbReference type="ARBA" id="ARBA00022989"/>
    </source>
</evidence>
<sequence>MGHGGMSCGMKTMRFIIVVFNLIFFLIGLALLALGIYVVVDPSLKKIKEILPINSNPGVEKGLSYLEVIAIVIIVLGSILLIMGFLGCCGAMKQVKIFLIIYAIIVGIIILFEIAITIYFVAFKSKFRETFTPKLKEAIRNTYEGPFGLQSNSALPKPSAISIAWDFIMYNFKCCGVDSKFDFINTTKWNKTNPWASTMGNDYKNFTYPITCCNISNIFTEDWNNLPFDKLQSVAYCAVNGTHINEMGCFDKFLNLIDTAKTWIIVGAVIILVIELTAFIVALALCCRTKKGSKYRQ</sequence>
<dbReference type="GO" id="GO:0016020">
    <property type="term" value="C:membrane"/>
    <property type="evidence" value="ECO:0007669"/>
    <property type="project" value="UniProtKB-SubCell"/>
</dbReference>
<comment type="similarity">
    <text evidence="2 6">Belongs to the tetraspanin (TM4SF) family.</text>
</comment>
<comment type="subcellular location">
    <subcellularLocation>
        <location evidence="1 6">Membrane</location>
        <topology evidence="1 6">Multi-pass membrane protein</topology>
    </subcellularLocation>
</comment>
<organism evidence="7 9">
    <name type="scientific">Rotaria sordida</name>
    <dbReference type="NCBI Taxonomy" id="392033"/>
    <lineage>
        <taxon>Eukaryota</taxon>
        <taxon>Metazoa</taxon>
        <taxon>Spiralia</taxon>
        <taxon>Gnathifera</taxon>
        <taxon>Rotifera</taxon>
        <taxon>Eurotatoria</taxon>
        <taxon>Bdelloidea</taxon>
        <taxon>Philodinida</taxon>
        <taxon>Philodinidae</taxon>
        <taxon>Rotaria</taxon>
    </lineage>
</organism>
<dbReference type="AlphaFoldDB" id="A0A815KPD7"/>
<reference evidence="7" key="1">
    <citation type="submission" date="2021-02" db="EMBL/GenBank/DDBJ databases">
        <authorList>
            <person name="Nowell W R."/>
        </authorList>
    </citation>
    <scope>NUCLEOTIDE SEQUENCE</scope>
</reference>
<dbReference type="PIRSF" id="PIRSF002419">
    <property type="entry name" value="Tetraspanin"/>
    <property type="match status" value="1"/>
</dbReference>
<dbReference type="Gene3D" id="1.10.1450.10">
    <property type="entry name" value="Tetraspanin"/>
    <property type="match status" value="1"/>
</dbReference>
<comment type="caution">
    <text evidence="7">The sequence shown here is derived from an EMBL/GenBank/DDBJ whole genome shotgun (WGS) entry which is preliminary data.</text>
</comment>
<feature type="transmembrane region" description="Helical" evidence="6">
    <location>
        <begin position="12"/>
        <end position="40"/>
    </location>
</feature>